<feature type="coiled-coil region" evidence="1">
    <location>
        <begin position="12"/>
        <end position="39"/>
    </location>
</feature>
<feature type="domain" description="HTH marR-type" evidence="2">
    <location>
        <begin position="121"/>
        <end position="153"/>
    </location>
</feature>
<accession>A0AAX6NJV5</accession>
<name>A0AAX6NJV5_PRIAR</name>
<dbReference type="RefSeq" id="WP_153252746.1">
    <property type="nucleotide sequence ID" value="NZ_JAPTGD010000017.1"/>
</dbReference>
<evidence type="ECO:0000313" key="3">
    <source>
        <dbReference type="EMBL" id="MDU9695775.1"/>
    </source>
</evidence>
<dbReference type="AlphaFoldDB" id="A0AAX6NJV5"/>
<evidence type="ECO:0000313" key="4">
    <source>
        <dbReference type="Proteomes" id="UP001269400"/>
    </source>
</evidence>
<dbReference type="Gene3D" id="1.10.10.10">
    <property type="entry name" value="Winged helix-like DNA-binding domain superfamily/Winged helix DNA-binding domain"/>
    <property type="match status" value="1"/>
</dbReference>
<dbReference type="InterPro" id="IPR000835">
    <property type="entry name" value="HTH_MarR-typ"/>
</dbReference>
<gene>
    <name evidence="3" type="ORF">O0Q50_31920</name>
</gene>
<keyword evidence="1" id="KW-0175">Coiled coil</keyword>
<dbReference type="EMBL" id="JAPTGD010000017">
    <property type="protein sequence ID" value="MDU9695775.1"/>
    <property type="molecule type" value="Genomic_DNA"/>
</dbReference>
<dbReference type="Proteomes" id="UP001269400">
    <property type="component" value="Unassembled WGS sequence"/>
</dbReference>
<dbReference type="InterPro" id="IPR036388">
    <property type="entry name" value="WH-like_DNA-bd_sf"/>
</dbReference>
<evidence type="ECO:0000256" key="1">
    <source>
        <dbReference type="SAM" id="Coils"/>
    </source>
</evidence>
<sequence length="207" mass="23857">MKKRKFKINFDDAEQNARLRDLENEKEKLKEDYHGVDQDDVNKAIEVLSKATGGKEIYVGTKRSPKSKVKFAQFIQDNWDYALENDYFTDEQMLFLLRIQRYMQFKSNCIVDNIHSRSAVPLTQKAIAERLKTSAPKVSRIVNQLVDKGVIVKAQGQKTEGNNARTYALFINPNIIYSGERDNIETTLKALFANAKPLFKNFPVTLF</sequence>
<reference evidence="3" key="1">
    <citation type="journal article" date="2022" name="J Environ Chem Eng">
        <title>Biodegradation of petroleum oil using a constructed nonpathogenic and heavy metal-tolerant bacterial consortium isolated from marine sponges.</title>
        <authorList>
            <person name="Dechsakulwatana C."/>
            <person name="Rungsihiranrut A."/>
            <person name="Muangchinda C."/>
            <person name="Ningthoujam R."/>
            <person name="Klankeo P."/>
            <person name="Pinyakong O."/>
        </authorList>
    </citation>
    <scope>NUCLEOTIDE SEQUENCE</scope>
    <source>
        <strain evidence="3">TL01-2</strain>
    </source>
</reference>
<evidence type="ECO:0000259" key="2">
    <source>
        <dbReference type="Pfam" id="PF12802"/>
    </source>
</evidence>
<reference evidence="3" key="2">
    <citation type="submission" date="2022-12" db="EMBL/GenBank/DDBJ databases">
        <authorList>
            <person name="Dechsakulwatana C."/>
            <person name="Rungsihiranrut A."/>
            <person name="Muangchinda C."/>
            <person name="Ningthoujam R."/>
            <person name="Klankeo P."/>
            <person name="Pinyakong O."/>
        </authorList>
    </citation>
    <scope>NUCLEOTIDE SEQUENCE</scope>
    <source>
        <strain evidence="3">TL01-2</strain>
    </source>
</reference>
<protein>
    <submittedName>
        <fullName evidence="3">MarR family transcriptional regulator</fullName>
    </submittedName>
</protein>
<dbReference type="Pfam" id="PF12802">
    <property type="entry name" value="MarR_2"/>
    <property type="match status" value="1"/>
</dbReference>
<dbReference type="SUPFAM" id="SSF46785">
    <property type="entry name" value="Winged helix' DNA-binding domain"/>
    <property type="match status" value="1"/>
</dbReference>
<proteinExistence type="predicted"/>
<organism evidence="3 4">
    <name type="scientific">Priestia aryabhattai</name>
    <name type="common">Bacillus aryabhattai</name>
    <dbReference type="NCBI Taxonomy" id="412384"/>
    <lineage>
        <taxon>Bacteria</taxon>
        <taxon>Bacillati</taxon>
        <taxon>Bacillota</taxon>
        <taxon>Bacilli</taxon>
        <taxon>Bacillales</taxon>
        <taxon>Bacillaceae</taxon>
        <taxon>Priestia</taxon>
    </lineage>
</organism>
<dbReference type="InterPro" id="IPR036390">
    <property type="entry name" value="WH_DNA-bd_sf"/>
</dbReference>
<dbReference type="GO" id="GO:0003700">
    <property type="term" value="F:DNA-binding transcription factor activity"/>
    <property type="evidence" value="ECO:0007669"/>
    <property type="project" value="InterPro"/>
</dbReference>
<comment type="caution">
    <text evidence="3">The sequence shown here is derived from an EMBL/GenBank/DDBJ whole genome shotgun (WGS) entry which is preliminary data.</text>
</comment>